<sequence>MGVLDRQKMVYTGLELFMDNLRQLCYSNNNPLINNNPSVLSKRPQFLLLYNELSFMIQIIFVEKQNEQYESEQVRNLKRRFEDVAQEAHSIVGVFLYSINYRNKRPVIDCFTKYITNYRKGTNSIYNTSLNLKNVMKAINSIKEEFINLKRDSSTSIGPLNKQTASETSHTRHPLGLKEASQEMVVGLEHDIGLIRDQLSQDQKELDVVSIVGMGGLGKTTLANKVFNDPFIVYHFHVRAWVTVSQRYERRGLLIQILAFMDVQLDPASASDSQLRQKLHKSLMGKRYLIVIDDIWSIDAWNDLKLIFPNNQNGSRILLTSRLKEVALNAKVHGFVHQLECLTDEQSWELLCNKVFRGHDCPEMLINPGIEIAKKCHGLPLAVVVIAGVLTREAADKESWERVRQKASSYIVSERNGCVDILTFSYEHLPPHLKDCFLYLGGFPEDHKFRVRKLIWLWVAEGFIQQIRNQSLEETAEDYLIELVDRNLVVVDREFNGAIKAFSVHDILRELCLERAKKVHFCLKITTSMNSFDSIVSYKPRRIFTDEDFFNQRIPWVQSLLCFYKGWSLISNRGVRSYPLLTVLDIQSFELAYFPEAIGLLVHLRYLAFWYTKGFPSLICNLWSLLTIIVKCSGSGRLYLPNTISKLVNLRHLWSDGYIYFPLINKQMNLQTISNVALEDAAGSWVRCFPGIKKLTCTTFLQKNEDFDFLNSLDTLMWINITTDHNFRKIPVTFPDSLKKLSLSGCCLPWSDMSIIQMLPNLEVLKILEHAFLGPTWETGEVQFQKLKFLKLQGLNIKHWEASCINFPCLTHLVLDVCQYLEAIPLEIGDIPTLELIDIDDSSSLIFASLSKIQEEQQNFGNYDLKINVRKVIHRLSLYRKLRGVAWMVDW</sequence>
<dbReference type="Gene3D" id="3.80.10.10">
    <property type="entry name" value="Ribonuclease Inhibitor"/>
    <property type="match status" value="1"/>
</dbReference>
<comment type="subcellular location">
    <subcellularLocation>
        <location evidence="2">Cytoplasm</location>
    </subcellularLocation>
</comment>
<dbReference type="OrthoDB" id="1478287at2759"/>
<evidence type="ECO:0000256" key="3">
    <source>
        <dbReference type="ARBA" id="ARBA00008894"/>
    </source>
</evidence>
<feature type="domain" description="NB-ARC" evidence="11">
    <location>
        <begin position="190"/>
        <end position="360"/>
    </location>
</feature>
<evidence type="ECO:0000256" key="1">
    <source>
        <dbReference type="ARBA" id="ARBA00002074"/>
    </source>
</evidence>
<dbReference type="Gene3D" id="1.10.10.10">
    <property type="entry name" value="Winged helix-like DNA-binding domain superfamily/Winged helix DNA-binding domain"/>
    <property type="match status" value="1"/>
</dbReference>
<reference evidence="14 15" key="1">
    <citation type="journal article" date="2018" name="Mol. Plant">
        <title>The genome of Artemisia annua provides insight into the evolution of Asteraceae family and artemisinin biosynthesis.</title>
        <authorList>
            <person name="Shen Q."/>
            <person name="Zhang L."/>
            <person name="Liao Z."/>
            <person name="Wang S."/>
            <person name="Yan T."/>
            <person name="Shi P."/>
            <person name="Liu M."/>
            <person name="Fu X."/>
            <person name="Pan Q."/>
            <person name="Wang Y."/>
            <person name="Lv Z."/>
            <person name="Lu X."/>
            <person name="Zhang F."/>
            <person name="Jiang W."/>
            <person name="Ma Y."/>
            <person name="Chen M."/>
            <person name="Hao X."/>
            <person name="Li L."/>
            <person name="Tang Y."/>
            <person name="Lv G."/>
            <person name="Zhou Y."/>
            <person name="Sun X."/>
            <person name="Brodelius P.E."/>
            <person name="Rose J.K.C."/>
            <person name="Tang K."/>
        </authorList>
    </citation>
    <scope>NUCLEOTIDE SEQUENCE [LARGE SCALE GENOMIC DNA]</scope>
    <source>
        <strain evidence="15">cv. Huhao1</strain>
        <tissue evidence="14">Leaf</tissue>
    </source>
</reference>
<keyword evidence="8" id="KW-0547">Nucleotide-binding</keyword>
<dbReference type="SUPFAM" id="SSF52058">
    <property type="entry name" value="L domain-like"/>
    <property type="match status" value="1"/>
</dbReference>
<comment type="function">
    <text evidence="1">Confers resistance to late blight (Phytophthora infestans) races carrying the avirulence gene Avr1. Resistance proteins guard the plant against pathogens that contain an appropriate avirulence protein via an indirect interaction with this avirulence protein. That triggers a defense system including the hypersensitive response, which restricts the pathogen growth.</text>
</comment>
<protein>
    <submittedName>
        <fullName evidence="14">NB-ARC domains-containing protein</fullName>
    </submittedName>
</protein>
<dbReference type="InterPro" id="IPR044974">
    <property type="entry name" value="Disease_R_plants"/>
</dbReference>
<dbReference type="STRING" id="35608.A0A2U1QCS1"/>
<evidence type="ECO:0000256" key="7">
    <source>
        <dbReference type="ARBA" id="ARBA00022737"/>
    </source>
</evidence>
<evidence type="ECO:0000256" key="9">
    <source>
        <dbReference type="ARBA" id="ARBA00022821"/>
    </source>
</evidence>
<dbReference type="Pfam" id="PF00931">
    <property type="entry name" value="NB-ARC"/>
    <property type="match status" value="1"/>
</dbReference>
<evidence type="ECO:0000256" key="2">
    <source>
        <dbReference type="ARBA" id="ARBA00004496"/>
    </source>
</evidence>
<dbReference type="Gene3D" id="1.20.5.4130">
    <property type="match status" value="1"/>
</dbReference>
<dbReference type="FunFam" id="1.10.10.10:FF:000322">
    <property type="entry name" value="Probable disease resistance protein At1g63360"/>
    <property type="match status" value="1"/>
</dbReference>
<organism evidence="14 15">
    <name type="scientific">Artemisia annua</name>
    <name type="common">Sweet wormwood</name>
    <dbReference type="NCBI Taxonomy" id="35608"/>
    <lineage>
        <taxon>Eukaryota</taxon>
        <taxon>Viridiplantae</taxon>
        <taxon>Streptophyta</taxon>
        <taxon>Embryophyta</taxon>
        <taxon>Tracheophyta</taxon>
        <taxon>Spermatophyta</taxon>
        <taxon>Magnoliopsida</taxon>
        <taxon>eudicotyledons</taxon>
        <taxon>Gunneridae</taxon>
        <taxon>Pentapetalae</taxon>
        <taxon>asterids</taxon>
        <taxon>campanulids</taxon>
        <taxon>Asterales</taxon>
        <taxon>Asteraceae</taxon>
        <taxon>Asteroideae</taxon>
        <taxon>Anthemideae</taxon>
        <taxon>Artemisiinae</taxon>
        <taxon>Artemisia</taxon>
    </lineage>
</organism>
<dbReference type="InterPro" id="IPR032675">
    <property type="entry name" value="LRR_dom_sf"/>
</dbReference>
<dbReference type="Gene3D" id="3.40.50.300">
    <property type="entry name" value="P-loop containing nucleotide triphosphate hydrolases"/>
    <property type="match status" value="1"/>
</dbReference>
<evidence type="ECO:0000259" key="11">
    <source>
        <dbReference type="Pfam" id="PF00931"/>
    </source>
</evidence>
<proteinExistence type="inferred from homology"/>
<dbReference type="Gene3D" id="1.10.8.430">
    <property type="entry name" value="Helical domain of apoptotic protease-activating factors"/>
    <property type="match status" value="1"/>
</dbReference>
<evidence type="ECO:0000256" key="6">
    <source>
        <dbReference type="ARBA" id="ARBA00022667"/>
    </source>
</evidence>
<dbReference type="InterPro" id="IPR027417">
    <property type="entry name" value="P-loop_NTPase"/>
</dbReference>
<dbReference type="GO" id="GO:0009626">
    <property type="term" value="P:plant-type hypersensitive response"/>
    <property type="evidence" value="ECO:0007669"/>
    <property type="project" value="UniProtKB-KW"/>
</dbReference>
<gene>
    <name evidence="14" type="ORF">CTI12_AA048460</name>
</gene>
<evidence type="ECO:0000259" key="12">
    <source>
        <dbReference type="Pfam" id="PF23559"/>
    </source>
</evidence>
<name>A0A2U1QCS1_ARTAN</name>
<dbReference type="PRINTS" id="PR00364">
    <property type="entry name" value="DISEASERSIST"/>
</dbReference>
<dbReference type="InterPro" id="IPR058922">
    <property type="entry name" value="WHD_DRP"/>
</dbReference>
<keyword evidence="9" id="KW-0611">Plant defense</keyword>
<feature type="domain" description="Disease resistance R13L4/SHOC-2-like LRR" evidence="13">
    <location>
        <begin position="557"/>
        <end position="821"/>
    </location>
</feature>
<dbReference type="GO" id="GO:0051607">
    <property type="term" value="P:defense response to virus"/>
    <property type="evidence" value="ECO:0007669"/>
    <property type="project" value="UniProtKB-ARBA"/>
</dbReference>
<dbReference type="PANTHER" id="PTHR23155">
    <property type="entry name" value="DISEASE RESISTANCE PROTEIN RP"/>
    <property type="match status" value="1"/>
</dbReference>
<dbReference type="EMBL" id="PKPP01000220">
    <property type="protein sequence ID" value="PWA95772.1"/>
    <property type="molecule type" value="Genomic_DNA"/>
</dbReference>
<dbReference type="InterPro" id="IPR042197">
    <property type="entry name" value="Apaf_helical"/>
</dbReference>
<evidence type="ECO:0000256" key="4">
    <source>
        <dbReference type="ARBA" id="ARBA00022490"/>
    </source>
</evidence>
<dbReference type="PANTHER" id="PTHR23155:SF1152">
    <property type="entry name" value="AAA+ ATPASE DOMAIN-CONTAINING PROTEIN"/>
    <property type="match status" value="1"/>
</dbReference>
<dbReference type="InterPro" id="IPR036388">
    <property type="entry name" value="WH-like_DNA-bd_sf"/>
</dbReference>
<feature type="domain" description="Disease resistance protein winged helix" evidence="12">
    <location>
        <begin position="443"/>
        <end position="511"/>
    </location>
</feature>
<dbReference type="SUPFAM" id="SSF52540">
    <property type="entry name" value="P-loop containing nucleoside triphosphate hydrolases"/>
    <property type="match status" value="1"/>
</dbReference>
<keyword evidence="15" id="KW-1185">Reference proteome</keyword>
<evidence type="ECO:0000259" key="13">
    <source>
        <dbReference type="Pfam" id="PF23598"/>
    </source>
</evidence>
<keyword evidence="4" id="KW-0963">Cytoplasm</keyword>
<dbReference type="InterPro" id="IPR002182">
    <property type="entry name" value="NB-ARC"/>
</dbReference>
<comment type="similarity">
    <text evidence="3">Belongs to the disease resistance NB-LRR family.</text>
</comment>
<evidence type="ECO:0000256" key="8">
    <source>
        <dbReference type="ARBA" id="ARBA00022741"/>
    </source>
</evidence>
<keyword evidence="5" id="KW-0433">Leucine-rich repeat</keyword>
<dbReference type="FunFam" id="3.40.50.300:FF:001091">
    <property type="entry name" value="Probable disease resistance protein At1g61300"/>
    <property type="match status" value="1"/>
</dbReference>
<dbReference type="Pfam" id="PF23559">
    <property type="entry name" value="WHD_DRP"/>
    <property type="match status" value="1"/>
</dbReference>
<dbReference type="AlphaFoldDB" id="A0A2U1QCS1"/>
<evidence type="ECO:0000256" key="5">
    <source>
        <dbReference type="ARBA" id="ARBA00022614"/>
    </source>
</evidence>
<keyword evidence="7" id="KW-0677">Repeat</keyword>
<dbReference type="GO" id="GO:0043531">
    <property type="term" value="F:ADP binding"/>
    <property type="evidence" value="ECO:0007669"/>
    <property type="project" value="InterPro"/>
</dbReference>
<evidence type="ECO:0000313" key="14">
    <source>
        <dbReference type="EMBL" id="PWA95772.1"/>
    </source>
</evidence>
<evidence type="ECO:0000313" key="15">
    <source>
        <dbReference type="Proteomes" id="UP000245207"/>
    </source>
</evidence>
<comment type="caution">
    <text evidence="14">The sequence shown here is derived from an EMBL/GenBank/DDBJ whole genome shotgun (WGS) entry which is preliminary data.</text>
</comment>
<keyword evidence="6" id="KW-0381">Hypersensitive response</keyword>
<dbReference type="GO" id="GO:0005524">
    <property type="term" value="F:ATP binding"/>
    <property type="evidence" value="ECO:0007669"/>
    <property type="project" value="UniProtKB-KW"/>
</dbReference>
<keyword evidence="10" id="KW-0067">ATP-binding</keyword>
<dbReference type="Pfam" id="PF23598">
    <property type="entry name" value="LRR_14"/>
    <property type="match status" value="1"/>
</dbReference>
<evidence type="ECO:0000256" key="10">
    <source>
        <dbReference type="ARBA" id="ARBA00022840"/>
    </source>
</evidence>
<dbReference type="Proteomes" id="UP000245207">
    <property type="component" value="Unassembled WGS sequence"/>
</dbReference>
<dbReference type="InterPro" id="IPR055414">
    <property type="entry name" value="LRR_R13L4/SHOC2-like"/>
</dbReference>
<accession>A0A2U1QCS1</accession>